<evidence type="ECO:0000313" key="1">
    <source>
        <dbReference type="EMBL" id="EMD93934.1"/>
    </source>
</evidence>
<dbReference type="Proteomes" id="UP000016936">
    <property type="component" value="Unassembled WGS sequence"/>
</dbReference>
<organism evidence="1 2">
    <name type="scientific">Cochliobolus heterostrophus (strain C5 / ATCC 48332 / race O)</name>
    <name type="common">Southern corn leaf blight fungus</name>
    <name type="synonym">Bipolaris maydis</name>
    <dbReference type="NCBI Taxonomy" id="701091"/>
    <lineage>
        <taxon>Eukaryota</taxon>
        <taxon>Fungi</taxon>
        <taxon>Dikarya</taxon>
        <taxon>Ascomycota</taxon>
        <taxon>Pezizomycotina</taxon>
        <taxon>Dothideomycetes</taxon>
        <taxon>Pleosporomycetidae</taxon>
        <taxon>Pleosporales</taxon>
        <taxon>Pleosporineae</taxon>
        <taxon>Pleosporaceae</taxon>
        <taxon>Bipolaris</taxon>
    </lineage>
</organism>
<accession>M2U5W9</accession>
<evidence type="ECO:0000313" key="2">
    <source>
        <dbReference type="Proteomes" id="UP000016936"/>
    </source>
</evidence>
<dbReference type="EMBL" id="KB445572">
    <property type="protein sequence ID" value="EMD93934.1"/>
    <property type="molecule type" value="Genomic_DNA"/>
</dbReference>
<name>M2U5W9_COCH5</name>
<reference evidence="1 2" key="1">
    <citation type="journal article" date="2012" name="PLoS Pathog.">
        <title>Diverse lifestyles and strategies of plant pathogenesis encoded in the genomes of eighteen Dothideomycetes fungi.</title>
        <authorList>
            <person name="Ohm R.A."/>
            <person name="Feau N."/>
            <person name="Henrissat B."/>
            <person name="Schoch C.L."/>
            <person name="Horwitz B.A."/>
            <person name="Barry K.W."/>
            <person name="Condon B.J."/>
            <person name="Copeland A.C."/>
            <person name="Dhillon B."/>
            <person name="Glaser F."/>
            <person name="Hesse C.N."/>
            <person name="Kosti I."/>
            <person name="LaButti K."/>
            <person name="Lindquist E.A."/>
            <person name="Lucas S."/>
            <person name="Salamov A.A."/>
            <person name="Bradshaw R.E."/>
            <person name="Ciuffetti L."/>
            <person name="Hamelin R.C."/>
            <person name="Kema G.H.J."/>
            <person name="Lawrence C."/>
            <person name="Scott J.A."/>
            <person name="Spatafora J.W."/>
            <person name="Turgeon B.G."/>
            <person name="de Wit P.J.G.M."/>
            <person name="Zhong S."/>
            <person name="Goodwin S.B."/>
            <person name="Grigoriev I.V."/>
        </authorList>
    </citation>
    <scope>NUCLEOTIDE SEQUENCE [LARGE SCALE GENOMIC DNA]</scope>
    <source>
        <strain evidence="2">C5 / ATCC 48332 / race O</strain>
    </source>
</reference>
<proteinExistence type="predicted"/>
<gene>
    <name evidence="1" type="ORF">COCHEDRAFT_1020105</name>
</gene>
<dbReference type="HOGENOM" id="CLU_2941559_0_0_1"/>
<sequence>MSSQRLDHRTTYQLPSIAQIRWLLQGPKLDLQQAFGRTKAPFVFKLKLEGFAWLAVKTTT</sequence>
<protein>
    <submittedName>
        <fullName evidence="1">Uncharacterized protein</fullName>
    </submittedName>
</protein>
<reference evidence="2" key="2">
    <citation type="journal article" date="2013" name="PLoS Genet.">
        <title>Comparative genome structure, secondary metabolite, and effector coding capacity across Cochliobolus pathogens.</title>
        <authorList>
            <person name="Condon B.J."/>
            <person name="Leng Y."/>
            <person name="Wu D."/>
            <person name="Bushley K.E."/>
            <person name="Ohm R.A."/>
            <person name="Otillar R."/>
            <person name="Martin J."/>
            <person name="Schackwitz W."/>
            <person name="Grimwood J."/>
            <person name="MohdZainudin N."/>
            <person name="Xue C."/>
            <person name="Wang R."/>
            <person name="Manning V.A."/>
            <person name="Dhillon B."/>
            <person name="Tu Z.J."/>
            <person name="Steffenson B.J."/>
            <person name="Salamov A."/>
            <person name="Sun H."/>
            <person name="Lowry S."/>
            <person name="LaButti K."/>
            <person name="Han J."/>
            <person name="Copeland A."/>
            <person name="Lindquist E."/>
            <person name="Barry K."/>
            <person name="Schmutz J."/>
            <person name="Baker S.E."/>
            <person name="Ciuffetti L.M."/>
            <person name="Grigoriev I.V."/>
            <person name="Zhong S."/>
            <person name="Turgeon B.G."/>
        </authorList>
    </citation>
    <scope>NUCLEOTIDE SEQUENCE [LARGE SCALE GENOMIC DNA]</scope>
    <source>
        <strain evidence="2">C5 / ATCC 48332 / race O</strain>
    </source>
</reference>
<keyword evidence="2" id="KW-1185">Reference proteome</keyword>
<dbReference type="AlphaFoldDB" id="M2U5W9"/>